<dbReference type="EC" id="3.2.1.-" evidence="2"/>
<dbReference type="InterPro" id="IPR043426">
    <property type="entry name" value="MltB-like"/>
</dbReference>
<dbReference type="Gene3D" id="1.10.530.10">
    <property type="match status" value="1"/>
</dbReference>
<protein>
    <submittedName>
        <fullName evidence="2">Membrane-bound lytic murein transglycosylase B</fullName>
        <ecNumber evidence="2">3.2.1.-</ecNumber>
    </submittedName>
</protein>
<reference evidence="2" key="1">
    <citation type="submission" date="2016-10" db="EMBL/GenBank/DDBJ databases">
        <authorList>
            <person name="de Groot N.N."/>
        </authorList>
    </citation>
    <scope>NUCLEOTIDE SEQUENCE</scope>
</reference>
<dbReference type="AlphaFoldDB" id="A0A1W1C9E3"/>
<gene>
    <name evidence="2" type="ORF">MNB_SV-12-922</name>
</gene>
<dbReference type="Pfam" id="PF13406">
    <property type="entry name" value="SLT_2"/>
    <property type="match status" value="1"/>
</dbReference>
<organism evidence="2">
    <name type="scientific">hydrothermal vent metagenome</name>
    <dbReference type="NCBI Taxonomy" id="652676"/>
    <lineage>
        <taxon>unclassified sequences</taxon>
        <taxon>metagenomes</taxon>
        <taxon>ecological metagenomes</taxon>
    </lineage>
</organism>
<dbReference type="EMBL" id="FPHE01000115">
    <property type="protein sequence ID" value="SFV62353.1"/>
    <property type="molecule type" value="Genomic_DNA"/>
</dbReference>
<dbReference type="CDD" id="cd13399">
    <property type="entry name" value="Slt35-like"/>
    <property type="match status" value="1"/>
</dbReference>
<name>A0A1W1C9E3_9ZZZZ</name>
<dbReference type="InterPro" id="IPR011757">
    <property type="entry name" value="Lytic_transglycosylase_MltB"/>
</dbReference>
<proteinExistence type="predicted"/>
<dbReference type="InterPro" id="IPR031304">
    <property type="entry name" value="SLT_2"/>
</dbReference>
<dbReference type="InterPro" id="IPR023346">
    <property type="entry name" value="Lysozyme-like_dom_sf"/>
</dbReference>
<dbReference type="PANTHER" id="PTHR30163">
    <property type="entry name" value="MEMBRANE-BOUND LYTIC MUREIN TRANSGLYCOSYLASE B"/>
    <property type="match status" value="1"/>
</dbReference>
<dbReference type="PANTHER" id="PTHR30163:SF9">
    <property type="entry name" value="MEMBRANE-BOUND LYTIC MUREIN TRANSGLYCOSYLASE B"/>
    <property type="match status" value="1"/>
</dbReference>
<dbReference type="SUPFAM" id="SSF53955">
    <property type="entry name" value="Lysozyme-like"/>
    <property type="match status" value="1"/>
</dbReference>
<keyword evidence="2" id="KW-0326">Glycosidase</keyword>
<keyword evidence="2" id="KW-0378">Hydrolase</keyword>
<dbReference type="NCBIfam" id="TIGR02282">
    <property type="entry name" value="MltB"/>
    <property type="match status" value="1"/>
</dbReference>
<evidence type="ECO:0000313" key="2">
    <source>
        <dbReference type="EMBL" id="SFV62353.1"/>
    </source>
</evidence>
<dbReference type="GO" id="GO:0016798">
    <property type="term" value="F:hydrolase activity, acting on glycosyl bonds"/>
    <property type="evidence" value="ECO:0007669"/>
    <property type="project" value="UniProtKB-KW"/>
</dbReference>
<sequence length="374" mass="43667">MRVTKIYYLVLSLLIFSACSTKTPEKKELNESNKTVVEQNRTKESIEQVETTPTPNYNELLGDFQGNYELLEFIDMMVNVHNFKRNELNRIFSQAQNWQYIPQTRSCSSNTLRVQQGKWDRYKSCFIYENNIQRGIAFWDKHQDALERAEIEYGVPAEYIVGIIGIETAYGTNFGKHRVIDVLTTKSMLGDRRASFYKDELEKFLTITRDAGLEPTELMGSTSGALGYGQFMPSSYIRFAVDFNHDDVTDLWNAEDAIGSIANYFSRNGWNSSISQVAVRARYRGQRFRIKKLKTGYTHKYSQYKLRKKYKIKPRSKLYYKGPVSLIKLPRATYDELWFGTHNFRVITTYNHSSFYAMAVYQLAQTVKERRERG</sequence>
<dbReference type="GO" id="GO:0009253">
    <property type="term" value="P:peptidoglycan catabolic process"/>
    <property type="evidence" value="ECO:0007669"/>
    <property type="project" value="TreeGrafter"/>
</dbReference>
<dbReference type="PROSITE" id="PS51257">
    <property type="entry name" value="PROKAR_LIPOPROTEIN"/>
    <property type="match status" value="1"/>
</dbReference>
<feature type="domain" description="Transglycosylase SLT" evidence="1">
    <location>
        <begin position="72"/>
        <end position="365"/>
    </location>
</feature>
<accession>A0A1W1C9E3</accession>
<evidence type="ECO:0000259" key="1">
    <source>
        <dbReference type="Pfam" id="PF13406"/>
    </source>
</evidence>
<dbReference type="Gene3D" id="1.10.8.350">
    <property type="entry name" value="Bacterial muramidase"/>
    <property type="match status" value="1"/>
</dbReference>
<dbReference type="GO" id="GO:0008933">
    <property type="term" value="F:peptidoglycan lytic transglycosylase activity"/>
    <property type="evidence" value="ECO:0007669"/>
    <property type="project" value="TreeGrafter"/>
</dbReference>